<dbReference type="AlphaFoldDB" id="A0A2G4RCB7"/>
<dbReference type="OrthoDB" id="7222479at2"/>
<accession>A0A2G4RCB7</accession>
<keyword evidence="2" id="KW-1185">Reference proteome</keyword>
<protein>
    <submittedName>
        <fullName evidence="1">Uncharacterized protein</fullName>
    </submittedName>
</protein>
<dbReference type="RefSeq" id="WP_099540918.1">
    <property type="nucleotide sequence ID" value="NZ_PEBQ01000093.1"/>
</dbReference>
<sequence>MADTTPKKADLVAQELKGILEKSGKNCVTLPWADVYAIAERKHWTDKAHEETRDELHARGVTIGYGKHVVIVAKDENFAPVAGVSK</sequence>
<proteinExistence type="predicted"/>
<evidence type="ECO:0000313" key="1">
    <source>
        <dbReference type="EMBL" id="PHY94214.1"/>
    </source>
</evidence>
<dbReference type="EMBL" id="PEBQ01000093">
    <property type="protein sequence ID" value="PHY94214.1"/>
    <property type="molecule type" value="Genomic_DNA"/>
</dbReference>
<gene>
    <name evidence="1" type="ORF">CSR02_05975</name>
</gene>
<name>A0A2G4RCB7_9PROT</name>
<dbReference type="Proteomes" id="UP000228751">
    <property type="component" value="Unassembled WGS sequence"/>
</dbReference>
<evidence type="ECO:0000313" key="2">
    <source>
        <dbReference type="Proteomes" id="UP000228751"/>
    </source>
</evidence>
<organism evidence="1 2">
    <name type="scientific">Acetobacter pomorum</name>
    <dbReference type="NCBI Taxonomy" id="65959"/>
    <lineage>
        <taxon>Bacteria</taxon>
        <taxon>Pseudomonadati</taxon>
        <taxon>Pseudomonadota</taxon>
        <taxon>Alphaproteobacteria</taxon>
        <taxon>Acetobacterales</taxon>
        <taxon>Acetobacteraceae</taxon>
        <taxon>Acetobacter</taxon>
    </lineage>
</organism>
<comment type="caution">
    <text evidence="1">The sequence shown here is derived from an EMBL/GenBank/DDBJ whole genome shotgun (WGS) entry which is preliminary data.</text>
</comment>
<reference evidence="1 2" key="1">
    <citation type="submission" date="2017-10" db="EMBL/GenBank/DDBJ databases">
        <title>Genomic analysis of the genus Acetobacter.</title>
        <authorList>
            <person name="Kim K.H."/>
            <person name="Chun B.H."/>
            <person name="Son A.R."/>
            <person name="Jeon C.O."/>
        </authorList>
    </citation>
    <scope>NUCLEOTIDE SEQUENCE [LARGE SCALE GENOMIC DNA]</scope>
    <source>
        <strain evidence="1 2">LHT 2458</strain>
    </source>
</reference>